<evidence type="ECO:0000256" key="9">
    <source>
        <dbReference type="ARBA" id="ARBA00049694"/>
    </source>
</evidence>
<dbReference type="GO" id="GO:0043567">
    <property type="term" value="P:regulation of insulin-like growth factor receptor signaling pathway"/>
    <property type="evidence" value="ECO:0007669"/>
    <property type="project" value="TreeGrafter"/>
</dbReference>
<evidence type="ECO:0000256" key="11">
    <source>
        <dbReference type="SAM" id="MobiDB-lite"/>
    </source>
</evidence>
<dbReference type="GO" id="GO:0031994">
    <property type="term" value="F:insulin-like growth factor I binding"/>
    <property type="evidence" value="ECO:0007669"/>
    <property type="project" value="Ensembl"/>
</dbReference>
<dbReference type="PRINTS" id="PR01977">
    <property type="entry name" value="IGFBPFAMILY1"/>
</dbReference>
<dbReference type="PRINTS" id="PR01976">
    <property type="entry name" value="IGFBPFAMILY"/>
</dbReference>
<feature type="region of interest" description="Disordered" evidence="11">
    <location>
        <begin position="87"/>
        <end position="107"/>
    </location>
</feature>
<sequence length="363" mass="40425">MEKVHFLETIQEELEQEDETVGGRTEEELLEEEEGKEDDLALQVGAETEEVLAENEREEDDVPLRVLRPGRRSGSIRRESFIQIQFNEERKGTENSSEFDASTCSTDLSEEAAPLPVLRSERRLSSGKQRIKFPMSKWQKQARPDQPKKKRRSRYNEQALSDCPAVPADCKQVLKEPGCGCCMACALEKGASCGVHTAHCGEGLRCTPRPGEARPLHALTRGQGVCTEEEQEAADEVQEHGSVHYMLGLNLPSDLQDTAEGHESLKARVNAIRNKLVQQGPCHVELHAALDRIASSQQQLGDKFTTFYLPNCDKHGYYKAKQCESSLVGPPIRCWCVSSWNGKKLPGSSDLLADAQCHQEVAL</sequence>
<feature type="compositionally biased region" description="Polar residues" evidence="11">
    <location>
        <begin position="94"/>
        <end position="107"/>
    </location>
</feature>
<dbReference type="InterPro" id="IPR022321">
    <property type="entry name" value="IGFBP_1-6_chordata"/>
</dbReference>
<dbReference type="InterPro" id="IPR000716">
    <property type="entry name" value="Thyroglobulin_1"/>
</dbReference>
<comment type="caution">
    <text evidence="10">Lacks conserved residue(s) required for the propagation of feature annotation.</text>
</comment>
<comment type="subunit">
    <text evidence="9">Binds equally well IGF1 and IGF2. Interacts with integrin ITGA5:ITGB1. Interacts with VHL; this interaction inhibits HIF1A degradation.</text>
</comment>
<dbReference type="CDD" id="cd00191">
    <property type="entry name" value="TY"/>
    <property type="match status" value="1"/>
</dbReference>
<dbReference type="GeneTree" id="ENSGT00940000157394"/>
<dbReference type="Pfam" id="PF00086">
    <property type="entry name" value="Thyroglobulin_1"/>
    <property type="match status" value="1"/>
</dbReference>
<evidence type="ECO:0000256" key="2">
    <source>
        <dbReference type="ARBA" id="ARBA00004613"/>
    </source>
</evidence>
<dbReference type="AlphaFoldDB" id="A0A3Q2UI46"/>
<dbReference type="Pfam" id="PF00219">
    <property type="entry name" value="IGFBP"/>
    <property type="match status" value="1"/>
</dbReference>
<dbReference type="GO" id="GO:0031995">
    <property type="term" value="F:insulin-like growth factor II binding"/>
    <property type="evidence" value="ECO:0007669"/>
    <property type="project" value="Ensembl"/>
</dbReference>
<dbReference type="SMART" id="SM00121">
    <property type="entry name" value="IB"/>
    <property type="match status" value="1"/>
</dbReference>
<proteinExistence type="predicted"/>
<dbReference type="Gene3D" id="4.10.800.10">
    <property type="entry name" value="Thyroglobulin type-1"/>
    <property type="match status" value="1"/>
</dbReference>
<keyword evidence="8" id="KW-0340">Growth factor binding</keyword>
<dbReference type="PROSITE" id="PS51323">
    <property type="entry name" value="IGFBP_N_2"/>
    <property type="match status" value="1"/>
</dbReference>
<feature type="domain" description="IGFBP N-terminal" evidence="13">
    <location>
        <begin position="152"/>
        <end position="229"/>
    </location>
</feature>
<protein>
    <recommendedName>
        <fullName evidence="3">Insulin-like growth factor-binding protein 1</fullName>
    </recommendedName>
</protein>
<name>A0A3Q2UI46_FUNHE</name>
<feature type="domain" description="Thyroglobulin type-1" evidence="12">
    <location>
        <begin position="279"/>
        <end position="357"/>
    </location>
</feature>
<dbReference type="SUPFAM" id="SSF57184">
    <property type="entry name" value="Growth factor receptor domain"/>
    <property type="match status" value="1"/>
</dbReference>
<dbReference type="FunFam" id="4.10.40.20:FF:000001">
    <property type="entry name" value="Insulin-like growth factor binding protein 5"/>
    <property type="match status" value="1"/>
</dbReference>
<dbReference type="InterPro" id="IPR022322">
    <property type="entry name" value="IGFBP1"/>
</dbReference>
<keyword evidence="7" id="KW-1015">Disulfide bond</keyword>
<evidence type="ECO:0000256" key="3">
    <source>
        <dbReference type="ARBA" id="ARBA00013675"/>
    </source>
</evidence>
<dbReference type="GO" id="GO:0005615">
    <property type="term" value="C:extracellular space"/>
    <property type="evidence" value="ECO:0007669"/>
    <property type="project" value="TreeGrafter"/>
</dbReference>
<dbReference type="STRING" id="8078.ENSFHEP00000030165"/>
<evidence type="ECO:0000256" key="1">
    <source>
        <dbReference type="ARBA" id="ARBA00003811"/>
    </source>
</evidence>
<dbReference type="Ensembl" id="ENSFHET00000032530.1">
    <property type="protein sequence ID" value="ENSFHEP00000030165.1"/>
    <property type="gene ID" value="ENSFHEG00000015291.1"/>
</dbReference>
<evidence type="ECO:0000313" key="15">
    <source>
        <dbReference type="Proteomes" id="UP000265000"/>
    </source>
</evidence>
<keyword evidence="4" id="KW-0964">Secreted</keyword>
<dbReference type="SUPFAM" id="SSF57610">
    <property type="entry name" value="Thyroglobulin type-1 domain"/>
    <property type="match status" value="1"/>
</dbReference>
<keyword evidence="15" id="KW-1185">Reference proteome</keyword>
<dbReference type="SMART" id="SM00211">
    <property type="entry name" value="TY"/>
    <property type="match status" value="1"/>
</dbReference>
<evidence type="ECO:0000256" key="6">
    <source>
        <dbReference type="ARBA" id="ARBA00022604"/>
    </source>
</evidence>
<evidence type="ECO:0000256" key="4">
    <source>
        <dbReference type="ARBA" id="ARBA00022525"/>
    </source>
</evidence>
<reference evidence="14" key="1">
    <citation type="submission" date="2025-05" db="UniProtKB">
        <authorList>
            <consortium name="Ensembl"/>
        </authorList>
    </citation>
    <scope>IDENTIFICATION</scope>
</reference>
<evidence type="ECO:0000256" key="10">
    <source>
        <dbReference type="PROSITE-ProRule" id="PRU00500"/>
    </source>
</evidence>
<comment type="subcellular location">
    <subcellularLocation>
        <location evidence="2">Secreted</location>
    </subcellularLocation>
</comment>
<dbReference type="PROSITE" id="PS51162">
    <property type="entry name" value="THYROGLOBULIN_1_2"/>
    <property type="match status" value="1"/>
</dbReference>
<dbReference type="InterPro" id="IPR000867">
    <property type="entry name" value="IGFBP-like"/>
</dbReference>
<dbReference type="PROSITE" id="PS00484">
    <property type="entry name" value="THYROGLOBULIN_1_1"/>
    <property type="match status" value="1"/>
</dbReference>
<evidence type="ECO:0000256" key="8">
    <source>
        <dbReference type="ARBA" id="ARBA00023183"/>
    </source>
</evidence>
<evidence type="ECO:0000313" key="14">
    <source>
        <dbReference type="Ensembl" id="ENSFHEP00000030165.1"/>
    </source>
</evidence>
<evidence type="ECO:0000256" key="5">
    <source>
        <dbReference type="ARBA" id="ARBA00022553"/>
    </source>
</evidence>
<comment type="function">
    <text evidence="1">IGF-binding proteins prolong the half-life of the IGFs and have been shown to either inhibit or stimulate the growth promoting effects of the IGFs on cell culture. They alter the interaction of IGFs with their cell surface receptors.</text>
</comment>
<dbReference type="InterPro" id="IPR017891">
    <property type="entry name" value="Insulin_GF-bd_Cys-rich_CS"/>
</dbReference>
<keyword evidence="6" id="KW-0341">Growth regulation</keyword>
<dbReference type="PANTHER" id="PTHR11551:SF28">
    <property type="entry name" value="INSULIN-LIKE GROWTH FACTOR-BINDING PROTEIN 1"/>
    <property type="match status" value="1"/>
</dbReference>
<feature type="region of interest" description="Disordered" evidence="11">
    <location>
        <begin position="123"/>
        <end position="156"/>
    </location>
</feature>
<keyword evidence="5" id="KW-0597">Phosphoprotein</keyword>
<accession>A0A3Q2UI46</accession>
<dbReference type="Proteomes" id="UP000265000">
    <property type="component" value="Unplaced"/>
</dbReference>
<dbReference type="PROSITE" id="PS00222">
    <property type="entry name" value="IGFBP_N_1"/>
    <property type="match status" value="1"/>
</dbReference>
<feature type="region of interest" description="Disordered" evidence="11">
    <location>
        <begin position="12"/>
        <end position="40"/>
    </location>
</feature>
<dbReference type="InterPro" id="IPR036857">
    <property type="entry name" value="Thyroglobulin_1_sf"/>
</dbReference>
<dbReference type="FunFam" id="4.10.800.10:FF:000002">
    <property type="entry name" value="Insulin-like growth factor-binding protein 2"/>
    <property type="match status" value="1"/>
</dbReference>
<organism evidence="14 15">
    <name type="scientific">Fundulus heteroclitus</name>
    <name type="common">Killifish</name>
    <name type="synonym">Mummichog</name>
    <dbReference type="NCBI Taxonomy" id="8078"/>
    <lineage>
        <taxon>Eukaryota</taxon>
        <taxon>Metazoa</taxon>
        <taxon>Chordata</taxon>
        <taxon>Craniata</taxon>
        <taxon>Vertebrata</taxon>
        <taxon>Euteleostomi</taxon>
        <taxon>Actinopterygii</taxon>
        <taxon>Neopterygii</taxon>
        <taxon>Teleostei</taxon>
        <taxon>Neoteleostei</taxon>
        <taxon>Acanthomorphata</taxon>
        <taxon>Ovalentaria</taxon>
        <taxon>Atherinomorphae</taxon>
        <taxon>Cyprinodontiformes</taxon>
        <taxon>Fundulidae</taxon>
        <taxon>Fundulus</taxon>
    </lineage>
</organism>
<evidence type="ECO:0000259" key="13">
    <source>
        <dbReference type="PROSITE" id="PS51323"/>
    </source>
</evidence>
<dbReference type="GO" id="GO:0048640">
    <property type="term" value="P:negative regulation of developmental growth"/>
    <property type="evidence" value="ECO:0007669"/>
    <property type="project" value="UniProtKB-ARBA"/>
</dbReference>
<dbReference type="Ensembl" id="ENSFHET00000021396.1">
    <property type="protein sequence ID" value="ENSFHEP00000013761.1"/>
    <property type="gene ID" value="ENSFHEG00000015291.1"/>
</dbReference>
<evidence type="ECO:0000256" key="7">
    <source>
        <dbReference type="ARBA" id="ARBA00023157"/>
    </source>
</evidence>
<dbReference type="PANTHER" id="PTHR11551">
    <property type="entry name" value="INSULIN-LIKE GROWTH FACTOR BINDING PROTEIN"/>
    <property type="match status" value="1"/>
</dbReference>
<feature type="compositionally biased region" description="Acidic residues" evidence="11">
    <location>
        <begin position="28"/>
        <end position="37"/>
    </location>
</feature>
<dbReference type="Gene3D" id="4.10.40.20">
    <property type="match status" value="1"/>
</dbReference>
<dbReference type="InterPro" id="IPR009030">
    <property type="entry name" value="Growth_fac_rcpt_cys_sf"/>
</dbReference>
<evidence type="ECO:0000259" key="12">
    <source>
        <dbReference type="PROSITE" id="PS51162"/>
    </source>
</evidence>